<protein>
    <submittedName>
        <fullName evidence="6">DoxX family protein</fullName>
    </submittedName>
</protein>
<gene>
    <name evidence="6" type="ORF">ELS83_13980</name>
</gene>
<feature type="transmembrane region" description="Helical" evidence="5">
    <location>
        <begin position="97"/>
        <end position="113"/>
    </location>
</feature>
<sequence length="119" mass="13515">MEKRNKIIYWIATGLLSALMLMSASMYFMNYEMVSATFNNLGFPTWVIYPLAVAKLLGLVAILSKKSKLLKEWAYAGFFFDFVLAFFAHIVAQDGEFAPALIAIVLLIVSRIYDQKVFN</sequence>
<comment type="subcellular location">
    <subcellularLocation>
        <location evidence="1">Membrane</location>
        <topology evidence="1">Multi-pass membrane protein</topology>
    </subcellularLocation>
</comment>
<evidence type="ECO:0000256" key="5">
    <source>
        <dbReference type="SAM" id="Phobius"/>
    </source>
</evidence>
<dbReference type="InterPro" id="IPR016944">
    <property type="entry name" value="UCP030066"/>
</dbReference>
<dbReference type="EMBL" id="RZNH01000024">
    <property type="protein sequence ID" value="NOU60929.1"/>
    <property type="molecule type" value="Genomic_DNA"/>
</dbReference>
<evidence type="ECO:0000256" key="1">
    <source>
        <dbReference type="ARBA" id="ARBA00004141"/>
    </source>
</evidence>
<evidence type="ECO:0000313" key="6">
    <source>
        <dbReference type="EMBL" id="NOU60929.1"/>
    </source>
</evidence>
<feature type="transmembrane region" description="Helical" evidence="5">
    <location>
        <begin position="73"/>
        <end position="91"/>
    </location>
</feature>
<dbReference type="InterPro" id="IPR032808">
    <property type="entry name" value="DoxX"/>
</dbReference>
<organism evidence="6 7">
    <name type="scientific">Marinifilum caeruleilacunae</name>
    <dbReference type="NCBI Taxonomy" id="2499076"/>
    <lineage>
        <taxon>Bacteria</taxon>
        <taxon>Pseudomonadati</taxon>
        <taxon>Bacteroidota</taxon>
        <taxon>Bacteroidia</taxon>
        <taxon>Marinilabiliales</taxon>
        <taxon>Marinifilaceae</taxon>
    </lineage>
</organism>
<feature type="transmembrane region" description="Helical" evidence="5">
    <location>
        <begin position="41"/>
        <end position="61"/>
    </location>
</feature>
<proteinExistence type="predicted"/>
<keyword evidence="4 5" id="KW-0472">Membrane</keyword>
<feature type="transmembrane region" description="Helical" evidence="5">
    <location>
        <begin position="7"/>
        <end position="29"/>
    </location>
</feature>
<comment type="caution">
    <text evidence="6">The sequence shown here is derived from an EMBL/GenBank/DDBJ whole genome shotgun (WGS) entry which is preliminary data.</text>
</comment>
<evidence type="ECO:0000313" key="7">
    <source>
        <dbReference type="Proteomes" id="UP000732105"/>
    </source>
</evidence>
<evidence type="ECO:0000256" key="3">
    <source>
        <dbReference type="ARBA" id="ARBA00022989"/>
    </source>
</evidence>
<dbReference type="Pfam" id="PF13564">
    <property type="entry name" value="DoxX_2"/>
    <property type="match status" value="1"/>
</dbReference>
<reference evidence="6 7" key="1">
    <citation type="submission" date="2018-12" db="EMBL/GenBank/DDBJ databases">
        <title>Marinifilum JC070 sp. nov., a marine bacterium isolated from Yongle Blue Hole in the South China Sea.</title>
        <authorList>
            <person name="Fu T."/>
        </authorList>
    </citation>
    <scope>NUCLEOTIDE SEQUENCE [LARGE SCALE GENOMIC DNA]</scope>
    <source>
        <strain evidence="6 7">JC070</strain>
    </source>
</reference>
<dbReference type="Proteomes" id="UP000732105">
    <property type="component" value="Unassembled WGS sequence"/>
</dbReference>
<keyword evidence="7" id="KW-1185">Reference proteome</keyword>
<keyword evidence="3 5" id="KW-1133">Transmembrane helix</keyword>
<accession>A0ABX1WXT4</accession>
<evidence type="ECO:0000256" key="4">
    <source>
        <dbReference type="ARBA" id="ARBA00023136"/>
    </source>
</evidence>
<evidence type="ECO:0000256" key="2">
    <source>
        <dbReference type="ARBA" id="ARBA00022692"/>
    </source>
</evidence>
<name>A0ABX1WXT4_9BACT</name>
<dbReference type="RefSeq" id="WP_171596200.1">
    <property type="nucleotide sequence ID" value="NZ_RZNH01000024.1"/>
</dbReference>
<keyword evidence="2 5" id="KW-0812">Transmembrane</keyword>
<dbReference type="PIRSF" id="PIRSF030066">
    <property type="entry name" value="UCP030066"/>
    <property type="match status" value="1"/>
</dbReference>